<dbReference type="STRING" id="1798364.A3G54_04370"/>
<keyword evidence="1" id="KW-0732">Signal</keyword>
<dbReference type="InterPro" id="IPR043148">
    <property type="entry name" value="TagF_C"/>
</dbReference>
<dbReference type="GO" id="GO:0016020">
    <property type="term" value="C:membrane"/>
    <property type="evidence" value="ECO:0007669"/>
    <property type="project" value="InterPro"/>
</dbReference>
<dbReference type="AlphaFoldDB" id="A0A1F5Y0T2"/>
<dbReference type="Pfam" id="PF04464">
    <property type="entry name" value="Glyphos_transf"/>
    <property type="match status" value="1"/>
</dbReference>
<proteinExistence type="predicted"/>
<evidence type="ECO:0000256" key="1">
    <source>
        <dbReference type="SAM" id="SignalP"/>
    </source>
</evidence>
<accession>A0A1F5Y0T2</accession>
<dbReference type="SUPFAM" id="SSF53756">
    <property type="entry name" value="UDP-Glycosyltransferase/glycogen phosphorylase"/>
    <property type="match status" value="1"/>
</dbReference>
<evidence type="ECO:0008006" key="4">
    <source>
        <dbReference type="Google" id="ProtNLM"/>
    </source>
</evidence>
<dbReference type="EMBL" id="MFIQ01000006">
    <property type="protein sequence ID" value="OGF93757.1"/>
    <property type="molecule type" value="Genomic_DNA"/>
</dbReference>
<reference evidence="2 3" key="1">
    <citation type="journal article" date="2016" name="Nat. Commun.">
        <title>Thousands of microbial genomes shed light on interconnected biogeochemical processes in an aquifer system.</title>
        <authorList>
            <person name="Anantharaman K."/>
            <person name="Brown C.T."/>
            <person name="Hug L.A."/>
            <person name="Sharon I."/>
            <person name="Castelle C.J."/>
            <person name="Probst A.J."/>
            <person name="Thomas B.C."/>
            <person name="Singh A."/>
            <person name="Wilkins M.J."/>
            <person name="Karaoz U."/>
            <person name="Brodie E.L."/>
            <person name="Williams K.H."/>
            <person name="Hubbard S.S."/>
            <person name="Banfield J.F."/>
        </authorList>
    </citation>
    <scope>NUCLEOTIDE SEQUENCE [LARGE SCALE GENOMIC DNA]</scope>
</reference>
<sequence length="470" mass="55507">MVKKAKMKTVLLTLSSPAVFRNLFFFPESAFFQLKDCLNLNKNLRAVFLVYPKDYNKYAYLFKDNIGGRLILEEITVKYPKTFLEKIFRFFYSYLIYTGTTRLMASIGTRPDEPPAGGRAYLAPLKRFISVTFGRSSFIRLKLIPSLFLVIIKDRPFKKFFDRYNPELIFISHLYGWFDALLLAEAKRRNIPTIGMPAGWDHLDKYYLPFKVDSLLIPSEQMKQAAILHQSYKPESVQIIGHPYFDFITDQEYWFTREKLFESLKFPSGAKFILYISGSAYCPDEPDIIETILKWADEKKFEEDVYLVLRPYLGGRSKDREFDEKKFEGFHNHPRVRFYQRESWADLDGSIYYENLMRHADAIITVYSTAFLEAAAFDRPLLAIAFDGYKKRPFNRSLRRFELMEHFKEVIKTGALKTARDFEELFKILNDYFRDPSIGHKERERVREEFCYKLDGQASRRLIEVVMSKL</sequence>
<protein>
    <recommendedName>
        <fullName evidence="4">Glycosyl transferase family 1 domain-containing protein</fullName>
    </recommendedName>
</protein>
<dbReference type="InterPro" id="IPR007554">
    <property type="entry name" value="Glycerophosphate_synth"/>
</dbReference>
<dbReference type="Proteomes" id="UP000178894">
    <property type="component" value="Unassembled WGS sequence"/>
</dbReference>
<comment type="caution">
    <text evidence="2">The sequence shown here is derived from an EMBL/GenBank/DDBJ whole genome shotgun (WGS) entry which is preliminary data.</text>
</comment>
<evidence type="ECO:0000313" key="3">
    <source>
        <dbReference type="Proteomes" id="UP000178894"/>
    </source>
</evidence>
<dbReference type="GO" id="GO:0047355">
    <property type="term" value="F:CDP-glycerol glycerophosphotransferase activity"/>
    <property type="evidence" value="ECO:0007669"/>
    <property type="project" value="InterPro"/>
</dbReference>
<organism evidence="2 3">
    <name type="scientific">Candidatus Giovannonibacteria bacterium RIFCSPLOWO2_12_FULL_44_15</name>
    <dbReference type="NCBI Taxonomy" id="1798364"/>
    <lineage>
        <taxon>Bacteria</taxon>
        <taxon>Candidatus Giovannoniibacteriota</taxon>
    </lineage>
</organism>
<gene>
    <name evidence="2" type="ORF">A3G54_04370</name>
</gene>
<feature type="signal peptide" evidence="1">
    <location>
        <begin position="1"/>
        <end position="21"/>
    </location>
</feature>
<evidence type="ECO:0000313" key="2">
    <source>
        <dbReference type="EMBL" id="OGF93757.1"/>
    </source>
</evidence>
<name>A0A1F5Y0T2_9BACT</name>
<dbReference type="Gene3D" id="3.40.50.12580">
    <property type="match status" value="1"/>
</dbReference>
<feature type="chain" id="PRO_5009522348" description="Glycosyl transferase family 1 domain-containing protein" evidence="1">
    <location>
        <begin position="22"/>
        <end position="470"/>
    </location>
</feature>